<feature type="transmembrane region" description="Helical" evidence="6">
    <location>
        <begin position="278"/>
        <end position="302"/>
    </location>
</feature>
<feature type="transmembrane region" description="Helical" evidence="6">
    <location>
        <begin position="248"/>
        <end position="266"/>
    </location>
</feature>
<reference evidence="7" key="1">
    <citation type="submission" date="2021-03" db="EMBL/GenBank/DDBJ databases">
        <title>Chromosome level genome of the anhydrobiotic midge Polypedilum vanderplanki.</title>
        <authorList>
            <person name="Yoshida Y."/>
            <person name="Kikawada T."/>
            <person name="Gusev O."/>
        </authorList>
    </citation>
    <scope>NUCLEOTIDE SEQUENCE</scope>
    <source>
        <strain evidence="7">NIAS01</strain>
        <tissue evidence="7">Whole body or cell culture</tissue>
    </source>
</reference>
<evidence type="ECO:0000256" key="4">
    <source>
        <dbReference type="ARBA" id="ARBA00022989"/>
    </source>
</evidence>
<comment type="function">
    <text evidence="6">Gustatory receptor which mediates acceptance or avoidance behavior, depending on its substrates.</text>
</comment>
<keyword evidence="8" id="KW-1185">Reference proteome</keyword>
<keyword evidence="6" id="KW-0807">Transducer</keyword>
<comment type="caution">
    <text evidence="6">Lacks conserved residue(s) required for the propagation of feature annotation.</text>
</comment>
<dbReference type="InterPro" id="IPR013604">
    <property type="entry name" value="7TM_chemorcpt"/>
</dbReference>
<keyword evidence="4 6" id="KW-1133">Transmembrane helix</keyword>
<accession>A0A9J6CSS5</accession>
<dbReference type="GO" id="GO:0007165">
    <property type="term" value="P:signal transduction"/>
    <property type="evidence" value="ECO:0007669"/>
    <property type="project" value="UniProtKB-KW"/>
</dbReference>
<protein>
    <recommendedName>
        <fullName evidence="6">Gustatory receptor</fullName>
    </recommendedName>
</protein>
<evidence type="ECO:0000256" key="3">
    <source>
        <dbReference type="ARBA" id="ARBA00022692"/>
    </source>
</evidence>
<proteinExistence type="inferred from homology"/>
<evidence type="ECO:0000256" key="1">
    <source>
        <dbReference type="ARBA" id="ARBA00004651"/>
    </source>
</evidence>
<feature type="transmembrane region" description="Helical" evidence="6">
    <location>
        <begin position="73"/>
        <end position="102"/>
    </location>
</feature>
<dbReference type="Pfam" id="PF08395">
    <property type="entry name" value="7tm_7"/>
    <property type="match status" value="1"/>
</dbReference>
<sequence>MKRKAKNIFESSKYCYIALKITNLLFITVKQDEIGKYYAETTKFDLLRFICGILVGIWYIFDNSGSKLGDSQRAIIFEIALFLCSKYEYVMPFCVMTGTFYYRFEYFKIIKNLNWIDQILLKNFIHRNHSHDLYWSAMISNGNLFYATFCSVTAYTFVHITGIRYQNFPIENAFFFVVLSIPEAFLITNVLAIVAVYLRIKSIKKFISNRSSKNIDEVCRKINLSMKFRNKIYETFISLNKFFSLNSCIHYLAIVLAFVLWFLSTYDFVKNNSSIESYSVFIFTVSGYIIIASSIVSVTLAFQTLTNNLEIEICKEIECIQKDFCCEKIHKQVQLALLQVYHLPLKSSCGLITFDWKIWLTILSAAMSNIMICLQFDMSGLIN</sequence>
<evidence type="ECO:0000256" key="6">
    <source>
        <dbReference type="RuleBase" id="RU363108"/>
    </source>
</evidence>
<dbReference type="GO" id="GO:0005886">
    <property type="term" value="C:plasma membrane"/>
    <property type="evidence" value="ECO:0007669"/>
    <property type="project" value="UniProtKB-SubCell"/>
</dbReference>
<evidence type="ECO:0000256" key="2">
    <source>
        <dbReference type="ARBA" id="ARBA00022475"/>
    </source>
</evidence>
<organism evidence="7 8">
    <name type="scientific">Polypedilum vanderplanki</name>
    <name type="common">Sleeping chironomid midge</name>
    <dbReference type="NCBI Taxonomy" id="319348"/>
    <lineage>
        <taxon>Eukaryota</taxon>
        <taxon>Metazoa</taxon>
        <taxon>Ecdysozoa</taxon>
        <taxon>Arthropoda</taxon>
        <taxon>Hexapoda</taxon>
        <taxon>Insecta</taxon>
        <taxon>Pterygota</taxon>
        <taxon>Neoptera</taxon>
        <taxon>Endopterygota</taxon>
        <taxon>Diptera</taxon>
        <taxon>Nematocera</taxon>
        <taxon>Chironomoidea</taxon>
        <taxon>Chironomidae</taxon>
        <taxon>Chironominae</taxon>
        <taxon>Polypedilum</taxon>
        <taxon>Polypedilum</taxon>
    </lineage>
</organism>
<evidence type="ECO:0000313" key="8">
    <source>
        <dbReference type="Proteomes" id="UP001107558"/>
    </source>
</evidence>
<keyword evidence="3 6" id="KW-0812">Transmembrane</keyword>
<dbReference type="Proteomes" id="UP001107558">
    <property type="component" value="Chromosome 1"/>
</dbReference>
<keyword evidence="6" id="KW-0675">Receptor</keyword>
<keyword evidence="5 6" id="KW-0472">Membrane</keyword>
<dbReference type="GO" id="GO:0050909">
    <property type="term" value="P:sensory perception of taste"/>
    <property type="evidence" value="ECO:0007669"/>
    <property type="project" value="InterPro"/>
</dbReference>
<comment type="subcellular location">
    <subcellularLocation>
        <location evidence="1 6">Cell membrane</location>
        <topology evidence="1 6">Multi-pass membrane protein</topology>
    </subcellularLocation>
</comment>
<gene>
    <name evidence="7" type="ORF">PVAND_014219</name>
</gene>
<keyword evidence="2 6" id="KW-1003">Cell membrane</keyword>
<feature type="transmembrane region" description="Helical" evidence="6">
    <location>
        <begin position="46"/>
        <end position="61"/>
    </location>
</feature>
<dbReference type="AlphaFoldDB" id="A0A9J6CSS5"/>
<feature type="transmembrane region" description="Helical" evidence="6">
    <location>
        <begin position="144"/>
        <end position="162"/>
    </location>
</feature>
<name>A0A9J6CSS5_POLVA</name>
<comment type="similarity">
    <text evidence="6">Belongs to the insect chemoreceptor superfamily. Gustatory receptor (GR) family.</text>
</comment>
<dbReference type="EMBL" id="JADBJN010000001">
    <property type="protein sequence ID" value="KAG5685016.1"/>
    <property type="molecule type" value="Genomic_DNA"/>
</dbReference>
<evidence type="ECO:0000313" key="7">
    <source>
        <dbReference type="EMBL" id="KAG5685016.1"/>
    </source>
</evidence>
<evidence type="ECO:0000256" key="5">
    <source>
        <dbReference type="ARBA" id="ARBA00023136"/>
    </source>
</evidence>
<comment type="caution">
    <text evidence="7">The sequence shown here is derived from an EMBL/GenBank/DDBJ whole genome shotgun (WGS) entry which is preliminary data.</text>
</comment>
<feature type="transmembrane region" description="Helical" evidence="6">
    <location>
        <begin position="174"/>
        <end position="198"/>
    </location>
</feature>